<evidence type="ECO:0000256" key="4">
    <source>
        <dbReference type="ARBA" id="ARBA00022821"/>
    </source>
</evidence>
<evidence type="ECO:0000256" key="2">
    <source>
        <dbReference type="ARBA" id="ARBA00022690"/>
    </source>
</evidence>
<feature type="domain" description="Cystatin" evidence="6">
    <location>
        <begin position="45"/>
        <end position="117"/>
    </location>
</feature>
<dbReference type="OMA" id="YQWMLLE"/>
<dbReference type="eggNOG" id="ENOG502R61I">
    <property type="taxonomic scope" value="Eukaryota"/>
</dbReference>
<evidence type="ECO:0000313" key="7">
    <source>
        <dbReference type="EMBL" id="KQK23389.1"/>
    </source>
</evidence>
<accession>I1H964</accession>
<dbReference type="HOGENOM" id="CLU_113093_3_1_1"/>
<dbReference type="AlphaFoldDB" id="I1H964"/>
<dbReference type="Gramene" id="KQK23389">
    <property type="protein sequence ID" value="KQK23389"/>
    <property type="gene ID" value="BRADI_1g73070v3"/>
</dbReference>
<keyword evidence="4" id="KW-0611">Plant defense</keyword>
<sequence>MRSLAAILFFLLLVDVHVGTVSALGFEKPPVTDIVMPADPRGPLLARFALLVHGMHRNARLKYVGVSSGEQHPEKGGIKYQMVITATDASGGTGKYRAVVWGVPETSQWMLLEFKRVVN</sequence>
<comment type="similarity">
    <text evidence="1">Belongs to the cystatin family. Phytocystatin subfamily.</text>
</comment>
<evidence type="ECO:0000256" key="1">
    <source>
        <dbReference type="ARBA" id="ARBA00007233"/>
    </source>
</evidence>
<feature type="signal peptide" evidence="5">
    <location>
        <begin position="1"/>
        <end position="23"/>
    </location>
</feature>
<dbReference type="FunCoup" id="I1H964">
    <property type="interactions" value="589"/>
</dbReference>
<keyword evidence="5" id="KW-0732">Signal</keyword>
<proteinExistence type="inferred from homology"/>
<protein>
    <recommendedName>
        <fullName evidence="6">Cystatin domain-containing protein</fullName>
    </recommendedName>
</protein>
<evidence type="ECO:0000313" key="9">
    <source>
        <dbReference type="Proteomes" id="UP000008810"/>
    </source>
</evidence>
<dbReference type="GO" id="GO:0006952">
    <property type="term" value="P:defense response"/>
    <property type="evidence" value="ECO:0007669"/>
    <property type="project" value="UniProtKB-KW"/>
</dbReference>
<reference evidence="7 8" key="1">
    <citation type="journal article" date="2010" name="Nature">
        <title>Genome sequencing and analysis of the model grass Brachypodium distachyon.</title>
        <authorList>
            <consortium name="International Brachypodium Initiative"/>
        </authorList>
    </citation>
    <scope>NUCLEOTIDE SEQUENCE [LARGE SCALE GENOMIC DNA]</scope>
    <source>
        <strain evidence="7 8">Bd21</strain>
    </source>
</reference>
<evidence type="ECO:0000313" key="8">
    <source>
        <dbReference type="EnsemblPlants" id="KQK23389"/>
    </source>
</evidence>
<keyword evidence="9" id="KW-1185">Reference proteome</keyword>
<gene>
    <name evidence="7" type="ORF">BRADI_1g73070v3</name>
</gene>
<dbReference type="InterPro" id="IPR027214">
    <property type="entry name" value="Cystatin"/>
</dbReference>
<dbReference type="Gene3D" id="3.10.450.10">
    <property type="match status" value="1"/>
</dbReference>
<dbReference type="InterPro" id="IPR000010">
    <property type="entry name" value="Cystatin_dom"/>
</dbReference>
<dbReference type="Proteomes" id="UP000008810">
    <property type="component" value="Chromosome 1"/>
</dbReference>
<dbReference type="InParanoid" id="I1H964"/>
<evidence type="ECO:0000256" key="3">
    <source>
        <dbReference type="ARBA" id="ARBA00022704"/>
    </source>
</evidence>
<dbReference type="InterPro" id="IPR046350">
    <property type="entry name" value="Cystatin_sf"/>
</dbReference>
<dbReference type="GO" id="GO:0004869">
    <property type="term" value="F:cysteine-type endopeptidase inhibitor activity"/>
    <property type="evidence" value="ECO:0007669"/>
    <property type="project" value="UniProtKB-KW"/>
</dbReference>
<dbReference type="Pfam" id="PF16845">
    <property type="entry name" value="SQAPI"/>
    <property type="match status" value="1"/>
</dbReference>
<keyword evidence="3" id="KW-0789">Thiol protease inhibitor</keyword>
<organism evidence="7">
    <name type="scientific">Brachypodium distachyon</name>
    <name type="common">Purple false brome</name>
    <name type="synonym">Trachynia distachya</name>
    <dbReference type="NCBI Taxonomy" id="15368"/>
    <lineage>
        <taxon>Eukaryota</taxon>
        <taxon>Viridiplantae</taxon>
        <taxon>Streptophyta</taxon>
        <taxon>Embryophyta</taxon>
        <taxon>Tracheophyta</taxon>
        <taxon>Spermatophyta</taxon>
        <taxon>Magnoliopsida</taxon>
        <taxon>Liliopsida</taxon>
        <taxon>Poales</taxon>
        <taxon>Poaceae</taxon>
        <taxon>BOP clade</taxon>
        <taxon>Pooideae</taxon>
        <taxon>Stipodae</taxon>
        <taxon>Brachypodieae</taxon>
        <taxon>Brachypodium</taxon>
    </lineage>
</organism>
<reference evidence="8" key="3">
    <citation type="submission" date="2018-08" db="UniProtKB">
        <authorList>
            <consortium name="EnsemblPlants"/>
        </authorList>
    </citation>
    <scope>IDENTIFICATION</scope>
    <source>
        <strain evidence="8">cv. Bd21</strain>
    </source>
</reference>
<reference evidence="7" key="2">
    <citation type="submission" date="2017-06" db="EMBL/GenBank/DDBJ databases">
        <title>WGS assembly of Brachypodium distachyon.</title>
        <authorList>
            <consortium name="The International Brachypodium Initiative"/>
            <person name="Lucas S."/>
            <person name="Harmon-Smith M."/>
            <person name="Lail K."/>
            <person name="Tice H."/>
            <person name="Grimwood J."/>
            <person name="Bruce D."/>
            <person name="Barry K."/>
            <person name="Shu S."/>
            <person name="Lindquist E."/>
            <person name="Wang M."/>
            <person name="Pitluck S."/>
            <person name="Vogel J.P."/>
            <person name="Garvin D.F."/>
            <person name="Mockler T.C."/>
            <person name="Schmutz J."/>
            <person name="Rokhsar D."/>
            <person name="Bevan M.W."/>
        </authorList>
    </citation>
    <scope>NUCLEOTIDE SEQUENCE</scope>
    <source>
        <strain evidence="7">Bd21</strain>
    </source>
</reference>
<keyword evidence="2" id="KW-0646">Protease inhibitor</keyword>
<dbReference type="PANTHER" id="PTHR47116">
    <property type="entry name" value="PHLOEM FILAMENT PROTEIN"/>
    <property type="match status" value="1"/>
</dbReference>
<dbReference type="EMBL" id="CM000880">
    <property type="protein sequence ID" value="KQK23389.1"/>
    <property type="molecule type" value="Genomic_DNA"/>
</dbReference>
<name>I1H964_BRADI</name>
<feature type="chain" id="PRO_5013982665" description="Cystatin domain-containing protein" evidence="5">
    <location>
        <begin position="24"/>
        <end position="119"/>
    </location>
</feature>
<evidence type="ECO:0000256" key="5">
    <source>
        <dbReference type="SAM" id="SignalP"/>
    </source>
</evidence>
<evidence type="ECO:0000259" key="6">
    <source>
        <dbReference type="Pfam" id="PF16845"/>
    </source>
</evidence>
<dbReference type="SUPFAM" id="SSF54403">
    <property type="entry name" value="Cystatin/monellin"/>
    <property type="match status" value="1"/>
</dbReference>
<dbReference type="EnsemblPlants" id="KQK23389">
    <property type="protein sequence ID" value="KQK23389"/>
    <property type="gene ID" value="BRADI_1g73070v3"/>
</dbReference>
<dbReference type="OrthoDB" id="679496at2759"/>